<feature type="domain" description="4Fe-4S ferredoxin-type" evidence="4">
    <location>
        <begin position="3"/>
        <end position="32"/>
    </location>
</feature>
<dbReference type="EMBL" id="PKTG01000083">
    <property type="protein sequence ID" value="PLX17715.1"/>
    <property type="molecule type" value="Genomic_DNA"/>
</dbReference>
<gene>
    <name evidence="5" type="ORF">C0601_06705</name>
</gene>
<dbReference type="Proteomes" id="UP000234857">
    <property type="component" value="Unassembled WGS sequence"/>
</dbReference>
<dbReference type="PROSITE" id="PS51379">
    <property type="entry name" value="4FE4S_FER_2"/>
    <property type="match status" value="2"/>
</dbReference>
<dbReference type="AlphaFoldDB" id="A0A2N5ZG88"/>
<evidence type="ECO:0000313" key="5">
    <source>
        <dbReference type="EMBL" id="PLX17715.1"/>
    </source>
</evidence>
<dbReference type="Pfam" id="PF12838">
    <property type="entry name" value="Fer4_7"/>
    <property type="match status" value="1"/>
</dbReference>
<evidence type="ECO:0000259" key="4">
    <source>
        <dbReference type="PROSITE" id="PS51379"/>
    </source>
</evidence>
<dbReference type="PANTHER" id="PTHR43122">
    <property type="entry name" value="FERREDOXIN SUBUNIT OF PYRUVATE:FLAVODOXIN OXIDOREDUCTASE-RELATED"/>
    <property type="match status" value="1"/>
</dbReference>
<keyword evidence="1" id="KW-0479">Metal-binding</keyword>
<dbReference type="PROSITE" id="PS00198">
    <property type="entry name" value="4FE4S_FER_1"/>
    <property type="match status" value="1"/>
</dbReference>
<dbReference type="PANTHER" id="PTHR43122:SF1">
    <property type="entry name" value="IRON-SULFUR-BINDING PROTEIN"/>
    <property type="match status" value="1"/>
</dbReference>
<sequence length="66" mass="7402">MDKKIEFYESWCKGCGICAAFCPKGAITMDKMAGKPVFDEEKCIACGLCELRCPDYAVIIKKKDKE</sequence>
<dbReference type="Gene3D" id="3.30.70.20">
    <property type="match status" value="1"/>
</dbReference>
<evidence type="ECO:0000313" key="6">
    <source>
        <dbReference type="Proteomes" id="UP000234857"/>
    </source>
</evidence>
<dbReference type="InterPro" id="IPR017896">
    <property type="entry name" value="4Fe4S_Fe-S-bd"/>
</dbReference>
<reference evidence="5 6" key="1">
    <citation type="submission" date="2017-11" db="EMBL/GenBank/DDBJ databases">
        <title>Genome-resolved metagenomics identifies genetic mobility, metabolic interactions, and unexpected diversity in perchlorate-reducing communities.</title>
        <authorList>
            <person name="Barnum T.P."/>
            <person name="Figueroa I.A."/>
            <person name="Carlstrom C.I."/>
            <person name="Lucas L.N."/>
            <person name="Engelbrektson A.L."/>
            <person name="Coates J.D."/>
        </authorList>
    </citation>
    <scope>NUCLEOTIDE SEQUENCE [LARGE SCALE GENOMIC DNA]</scope>
    <source>
        <strain evidence="5">BM706</strain>
    </source>
</reference>
<accession>A0A2N5ZG88</accession>
<name>A0A2N5ZG88_MUIH1</name>
<comment type="caution">
    <text evidence="5">The sequence shown here is derived from an EMBL/GenBank/DDBJ whole genome shotgun (WGS) entry which is preliminary data.</text>
</comment>
<dbReference type="SUPFAM" id="SSF54862">
    <property type="entry name" value="4Fe-4S ferredoxins"/>
    <property type="match status" value="1"/>
</dbReference>
<organism evidence="5 6">
    <name type="scientific">Muiribacterium halophilum</name>
    <dbReference type="NCBI Taxonomy" id="2053465"/>
    <lineage>
        <taxon>Bacteria</taxon>
        <taxon>Candidatus Muiribacteriota</taxon>
        <taxon>Candidatus Muiribacteriia</taxon>
        <taxon>Candidatus Muiribacteriales</taxon>
        <taxon>Candidatus Muiribacteriaceae</taxon>
        <taxon>Candidatus Muiribacterium</taxon>
    </lineage>
</organism>
<dbReference type="GO" id="GO:0046872">
    <property type="term" value="F:metal ion binding"/>
    <property type="evidence" value="ECO:0007669"/>
    <property type="project" value="UniProtKB-KW"/>
</dbReference>
<proteinExistence type="predicted"/>
<evidence type="ECO:0000256" key="3">
    <source>
        <dbReference type="ARBA" id="ARBA00023014"/>
    </source>
</evidence>
<feature type="domain" description="4Fe-4S ferredoxin-type" evidence="4">
    <location>
        <begin position="34"/>
        <end position="63"/>
    </location>
</feature>
<evidence type="ECO:0000256" key="1">
    <source>
        <dbReference type="ARBA" id="ARBA00022723"/>
    </source>
</evidence>
<keyword evidence="2" id="KW-0408">Iron</keyword>
<dbReference type="GO" id="GO:0051536">
    <property type="term" value="F:iron-sulfur cluster binding"/>
    <property type="evidence" value="ECO:0007669"/>
    <property type="project" value="UniProtKB-KW"/>
</dbReference>
<keyword evidence="3" id="KW-0411">Iron-sulfur</keyword>
<dbReference type="InterPro" id="IPR017900">
    <property type="entry name" value="4Fe4S_Fe_S_CS"/>
</dbReference>
<evidence type="ECO:0000256" key="2">
    <source>
        <dbReference type="ARBA" id="ARBA00023004"/>
    </source>
</evidence>
<protein>
    <recommendedName>
        <fullName evidence="4">4Fe-4S ferredoxin-type domain-containing protein</fullName>
    </recommendedName>
</protein>